<dbReference type="Proteomes" id="UP000061382">
    <property type="component" value="Chromosome"/>
</dbReference>
<reference evidence="1 2" key="1">
    <citation type="submission" date="2015-08" db="EMBL/GenBank/DDBJ databases">
        <title>Complete genome sequence of Rufibacter tibetensis strain 1351t, a radiation-resistant bacterium from tibet plateau.</title>
        <authorList>
            <person name="Dai J."/>
        </authorList>
    </citation>
    <scope>NUCLEOTIDE SEQUENCE [LARGE SCALE GENOMIC DNA]</scope>
    <source>
        <strain evidence="1 2">1351</strain>
    </source>
</reference>
<gene>
    <name evidence="1" type="ORF">DC20_02670</name>
</gene>
<dbReference type="EMBL" id="CP012643">
    <property type="protein sequence ID" value="ALI98078.1"/>
    <property type="molecule type" value="Genomic_DNA"/>
</dbReference>
<organism evidence="1 2">
    <name type="scientific">Rufibacter tibetensis</name>
    <dbReference type="NCBI Taxonomy" id="512763"/>
    <lineage>
        <taxon>Bacteria</taxon>
        <taxon>Pseudomonadati</taxon>
        <taxon>Bacteroidota</taxon>
        <taxon>Cytophagia</taxon>
        <taxon>Cytophagales</taxon>
        <taxon>Hymenobacteraceae</taxon>
        <taxon>Rufibacter</taxon>
    </lineage>
</organism>
<evidence type="ECO:0000313" key="2">
    <source>
        <dbReference type="Proteomes" id="UP000061382"/>
    </source>
</evidence>
<dbReference type="RefSeq" id="WP_062542410.1">
    <property type="nucleotide sequence ID" value="NZ_CP012643.1"/>
</dbReference>
<dbReference type="AlphaFoldDB" id="A0A0P0C0Q6"/>
<keyword evidence="2" id="KW-1185">Reference proteome</keyword>
<proteinExistence type="predicted"/>
<dbReference type="PATRIC" id="fig|512763.3.peg.591"/>
<dbReference type="STRING" id="512763.DC20_02670"/>
<sequence length="318" mass="36836">MNGYTLVENNQKFGLKRGSEEVLPCVYDAVWEHSDSLFGFREDEYYGFFSATLNKVIIEPVLSASFLLYKQHDGSNDKPRYRSEFGIHSKDWVYIELVYSLIKEKDVFPAMGDMMEVVLVHDNGYLETLTTGDGYNFLLNKLLNLSFVELSEGQIVAYWNNNLPFFSTEDEQLYLENQPLAQALAHQQFIEYVDQVISEKGIDKEEIEFREFVYEAIPDSIIEACKKHLDKYYVVSECAEDYIKSFIYLAWLYANDYVVDFGDGLHVPDDRYEFEDPDGEPGINLIILRDLLELEQIIPLLKVSGITQDYLPVLAFVN</sequence>
<dbReference type="OrthoDB" id="894399at2"/>
<evidence type="ECO:0000313" key="1">
    <source>
        <dbReference type="EMBL" id="ALI98078.1"/>
    </source>
</evidence>
<dbReference type="KEGG" id="rti:DC20_02670"/>
<name>A0A0P0C0Q6_9BACT</name>
<accession>A0A0P0C0Q6</accession>
<protein>
    <submittedName>
        <fullName evidence="1">Uncharacterized protein</fullName>
    </submittedName>
</protein>